<dbReference type="EMBL" id="SFCC01000016">
    <property type="protein sequence ID" value="RZQ60537.1"/>
    <property type="molecule type" value="Genomic_DNA"/>
</dbReference>
<dbReference type="RefSeq" id="WP_130478542.1">
    <property type="nucleotide sequence ID" value="NZ_SFCC01000016.1"/>
</dbReference>
<dbReference type="PANTHER" id="PTHR43162:SF1">
    <property type="entry name" value="PRESTALK A DIFFERENTIATION PROTEIN A"/>
    <property type="match status" value="1"/>
</dbReference>
<dbReference type="Pfam" id="PF13460">
    <property type="entry name" value="NAD_binding_10"/>
    <property type="match status" value="1"/>
</dbReference>
<dbReference type="InterPro" id="IPR036291">
    <property type="entry name" value="NAD(P)-bd_dom_sf"/>
</dbReference>
<dbReference type="SUPFAM" id="SSF51735">
    <property type="entry name" value="NAD(P)-binding Rossmann-fold domains"/>
    <property type="match status" value="1"/>
</dbReference>
<accession>A0A4Q7J138</accession>
<sequence length="280" mass="29117">MNVYDVSGIVLVTGATGTVGRQVVRGLADRGQRVRALTRNPATATGVPDGVEVAAGDLADPATLGPALAGVTKLHLISFAGDGYAPLVTAPEVLDLAVAAGTRRVTVLTGYEEGPVERAVERSGVEWTHLQPVEFMANALGWADTIRAGGTVREFGVHQPSAKIHEADIAAVAVEALLDGRHAGRSYPLTGPAAITVAESVATIGAAIGRDIPVEERPLDELAGRLRADGHPEETVAGLLRLATDPPAEVYTVLPTVEEVTGTPARPFTRWVAEHAGAFR</sequence>
<keyword evidence="3" id="KW-1185">Reference proteome</keyword>
<protein>
    <submittedName>
        <fullName evidence="2">NAD-dependent epimerase/dehydratase family protein</fullName>
    </submittedName>
</protein>
<organism evidence="2 3">
    <name type="scientific">Amycolatopsis suaedae</name>
    <dbReference type="NCBI Taxonomy" id="2510978"/>
    <lineage>
        <taxon>Bacteria</taxon>
        <taxon>Bacillati</taxon>
        <taxon>Actinomycetota</taxon>
        <taxon>Actinomycetes</taxon>
        <taxon>Pseudonocardiales</taxon>
        <taxon>Pseudonocardiaceae</taxon>
        <taxon>Amycolatopsis</taxon>
    </lineage>
</organism>
<evidence type="ECO:0000259" key="1">
    <source>
        <dbReference type="Pfam" id="PF13460"/>
    </source>
</evidence>
<evidence type="ECO:0000313" key="2">
    <source>
        <dbReference type="EMBL" id="RZQ60537.1"/>
    </source>
</evidence>
<dbReference type="Gene3D" id="3.90.25.10">
    <property type="entry name" value="UDP-galactose 4-epimerase, domain 1"/>
    <property type="match status" value="1"/>
</dbReference>
<feature type="domain" description="NAD(P)-binding" evidence="1">
    <location>
        <begin position="14"/>
        <end position="110"/>
    </location>
</feature>
<dbReference type="InterPro" id="IPR016040">
    <property type="entry name" value="NAD(P)-bd_dom"/>
</dbReference>
<proteinExistence type="predicted"/>
<reference evidence="2 3" key="1">
    <citation type="submission" date="2019-02" db="EMBL/GenBank/DDBJ databases">
        <title>Draft genome sequence of Amycolatopsis sp. 8-3EHSu isolated from roots of Suaeda maritima.</title>
        <authorList>
            <person name="Duangmal K."/>
            <person name="Chantavorakit T."/>
        </authorList>
    </citation>
    <scope>NUCLEOTIDE SEQUENCE [LARGE SCALE GENOMIC DNA]</scope>
    <source>
        <strain evidence="2 3">8-3EHSu</strain>
    </source>
</reference>
<dbReference type="Gene3D" id="3.40.50.720">
    <property type="entry name" value="NAD(P)-binding Rossmann-like Domain"/>
    <property type="match status" value="1"/>
</dbReference>
<comment type="caution">
    <text evidence="2">The sequence shown here is derived from an EMBL/GenBank/DDBJ whole genome shotgun (WGS) entry which is preliminary data.</text>
</comment>
<dbReference type="InterPro" id="IPR051604">
    <property type="entry name" value="Ergot_Alk_Oxidoreductase"/>
</dbReference>
<dbReference type="PANTHER" id="PTHR43162">
    <property type="match status" value="1"/>
</dbReference>
<dbReference type="Proteomes" id="UP000292003">
    <property type="component" value="Unassembled WGS sequence"/>
</dbReference>
<dbReference type="AlphaFoldDB" id="A0A4Q7J138"/>
<evidence type="ECO:0000313" key="3">
    <source>
        <dbReference type="Proteomes" id="UP000292003"/>
    </source>
</evidence>
<gene>
    <name evidence="2" type="ORF">EWH70_28065</name>
</gene>
<dbReference type="OrthoDB" id="3207931at2"/>
<name>A0A4Q7J138_9PSEU</name>